<name>A0ABN2R3N6_9PSEU</name>
<sequence>MLEMFTKLAVLFVAATAGSTASAPPTTATIVRCRAPTLRAAPPTLPVNTRKRTTQALPYRPAQWWHSSRPMVIHPM</sequence>
<protein>
    <recommendedName>
        <fullName evidence="4">Secreted protein</fullName>
    </recommendedName>
</protein>
<gene>
    <name evidence="2" type="ORF">GCM10009754_37690</name>
</gene>
<evidence type="ECO:0008006" key="4">
    <source>
        <dbReference type="Google" id="ProtNLM"/>
    </source>
</evidence>
<proteinExistence type="predicted"/>
<evidence type="ECO:0000313" key="3">
    <source>
        <dbReference type="Proteomes" id="UP001501116"/>
    </source>
</evidence>
<keyword evidence="3" id="KW-1185">Reference proteome</keyword>
<reference evidence="2 3" key="1">
    <citation type="journal article" date="2019" name="Int. J. Syst. Evol. Microbiol.">
        <title>The Global Catalogue of Microorganisms (GCM) 10K type strain sequencing project: providing services to taxonomists for standard genome sequencing and annotation.</title>
        <authorList>
            <consortium name="The Broad Institute Genomics Platform"/>
            <consortium name="The Broad Institute Genome Sequencing Center for Infectious Disease"/>
            <person name="Wu L."/>
            <person name="Ma J."/>
        </authorList>
    </citation>
    <scope>NUCLEOTIDE SEQUENCE [LARGE SCALE GENOMIC DNA]</scope>
    <source>
        <strain evidence="2 3">JCM 14545</strain>
    </source>
</reference>
<feature type="signal peptide" evidence="1">
    <location>
        <begin position="1"/>
        <end position="23"/>
    </location>
</feature>
<keyword evidence="1" id="KW-0732">Signal</keyword>
<accession>A0ABN2R3N6</accession>
<dbReference type="Proteomes" id="UP001501116">
    <property type="component" value="Unassembled WGS sequence"/>
</dbReference>
<evidence type="ECO:0000256" key="1">
    <source>
        <dbReference type="SAM" id="SignalP"/>
    </source>
</evidence>
<comment type="caution">
    <text evidence="2">The sequence shown here is derived from an EMBL/GenBank/DDBJ whole genome shotgun (WGS) entry which is preliminary data.</text>
</comment>
<dbReference type="EMBL" id="BAAANN010000014">
    <property type="protein sequence ID" value="GAA1962863.1"/>
    <property type="molecule type" value="Genomic_DNA"/>
</dbReference>
<feature type="chain" id="PRO_5046493893" description="Secreted protein" evidence="1">
    <location>
        <begin position="24"/>
        <end position="76"/>
    </location>
</feature>
<organism evidence="2 3">
    <name type="scientific">Amycolatopsis minnesotensis</name>
    <dbReference type="NCBI Taxonomy" id="337894"/>
    <lineage>
        <taxon>Bacteria</taxon>
        <taxon>Bacillati</taxon>
        <taxon>Actinomycetota</taxon>
        <taxon>Actinomycetes</taxon>
        <taxon>Pseudonocardiales</taxon>
        <taxon>Pseudonocardiaceae</taxon>
        <taxon>Amycolatopsis</taxon>
    </lineage>
</organism>
<evidence type="ECO:0000313" key="2">
    <source>
        <dbReference type="EMBL" id="GAA1962863.1"/>
    </source>
</evidence>